<proteinExistence type="predicted"/>
<dbReference type="Pfam" id="PF22904">
    <property type="entry name" value="NOMO1-like_2nd"/>
    <property type="match status" value="2"/>
</dbReference>
<keyword evidence="3" id="KW-0732">Signal</keyword>
<dbReference type="Pfam" id="PF22902">
    <property type="entry name" value="NOMO1-like_9th"/>
    <property type="match status" value="1"/>
</dbReference>
<accession>A0AAD9KE00</accession>
<evidence type="ECO:0000256" key="2">
    <source>
        <dbReference type="ARBA" id="ARBA00022692"/>
    </source>
</evidence>
<evidence type="ECO:0000256" key="3">
    <source>
        <dbReference type="ARBA" id="ARBA00022729"/>
    </source>
</evidence>
<sequence length="1215" mass="134552">MGKLELHIVTFHGSRHIIISICHGNWKCAYSHFLHTSNRVKLYSKQGSLKYQTDCAPNSGYYMIPVYDKGDYVLRVEPPSGWTFEPESFDLHIDGQNDPCSKSEDLNFKFTGFGVVGRVLSKMSRSGPAGVTLTLKKANSNTQEVVKQTTSIPGGHYSFEKVLPGDYTIEGSHPVWKFEKAVTKVTVGRETGKIHEDVTVLGYDVRGRVLGEGEPVQGVNFLLFSDEVHPDLVEGCNKEYFQRLPPEILMQAHCHVKSDEHGNFVFESLPCGKYRLVPFYSGETINFDVQPSEVTFTVDHDSVEIKKPFLVTGFSVDGRVLTVKQGNGVPNAKVLLDGKHVATTAAKDKHEGLLVPEPTREGWYTLKNIKTGSYVLDVEAKDYFFNITHIKVSPNTPVLPEIYAARFSVCGQVIIDKIPDGLSHLPKHRMISFRIKGQGQEVKVTATEEDSGSFCTDIAPGDYVVKVALSEQEVTAGLKLIPASRSIQVKDAPVKDLKFTQFRAQVSGRILCLESCGPIQITLASVIRPEDKQTVLSKTFTDGSRFTFFNVMPGKYKVTLHKSEWCWKKISMELDVTDHDVNKLVFTQTGYELSCSLSHDIILNFAQENKDGNVGSFNLTKGVNKFCLSQPGVYKLTPVSCHQFEHNTYQYDTSNSRVLSLTAVYHKVEGIITTTEDVDDISVTVSSPVDGSKPAVYGPLKSEQSRQAVAKQSKTGDKPTKSADGANENKPLSYTFTHWAKDGEKLTIIPTSKTVLFYEHSLVVTVQGETCPGAVARFEAKKGVFLMGEIVPKLAGVHITITPEDTTENIIKVLTDENGSYRVGPLHSHKVYHVSAHKEGYVLTAGEKKGNIKAFKLAEISVKVTDTAGEPLGGVLLSLSGENAYRSNNFTQNDGTMLFLGLGPGQYYLRPMMKEYSFEPSSQMIDLTEGATLDIHINGKRVAFSCYGSVTSLNGEAEPGVVVEAVGGGSADCELLQEETKTESDGTFRIRGLQPACDYVIRLRKGEANQHIERAAPQFRTVKVLDGDLTDIHIIAFRRMSQLDIGGNVNTAPEFLPSLKVHLYRENNLDSPLHSTALGSISFFYLPSVKIDNEVYILKLESSLSKTSYEHSPQEISFIANTTYKHFTFKFQPKKKSLEQELSQSSIIALPLTILVLVLVYHRKTVLPLCLQHFNTLKSMALKSPSVSESSSPTKATPRSIEIEYIPKKQKLRKA</sequence>
<keyword evidence="17" id="KW-1185">Reference proteome</keyword>
<evidence type="ECO:0000256" key="4">
    <source>
        <dbReference type="ARBA" id="ARBA00022824"/>
    </source>
</evidence>
<feature type="domain" description="NOMO second beta-sandwich" evidence="10">
    <location>
        <begin position="110"/>
        <end position="200"/>
    </location>
</feature>
<dbReference type="Pfam" id="PF23192">
    <property type="entry name" value="NOMO_12th"/>
    <property type="match status" value="1"/>
</dbReference>
<dbReference type="AlphaFoldDB" id="A0AAD9KE00"/>
<evidence type="ECO:0000259" key="14">
    <source>
        <dbReference type="Pfam" id="PF23194"/>
    </source>
</evidence>
<evidence type="ECO:0000259" key="15">
    <source>
        <dbReference type="Pfam" id="PF23660"/>
    </source>
</evidence>
<evidence type="ECO:0000259" key="8">
    <source>
        <dbReference type="Pfam" id="PF22898"/>
    </source>
</evidence>
<feature type="domain" description="NOMO-like ninth beta-sandwich" evidence="9">
    <location>
        <begin position="782"/>
        <end position="855"/>
    </location>
</feature>
<reference evidence="16" key="1">
    <citation type="journal article" date="2023" name="Mol. Biol. Evol.">
        <title>Third-Generation Sequencing Reveals the Adaptive Role of the Epigenome in Three Deep-Sea Polychaetes.</title>
        <authorList>
            <person name="Perez M."/>
            <person name="Aroh O."/>
            <person name="Sun Y."/>
            <person name="Lan Y."/>
            <person name="Juniper S.K."/>
            <person name="Young C.R."/>
            <person name="Angers B."/>
            <person name="Qian P.Y."/>
        </authorList>
    </citation>
    <scope>NUCLEOTIDE SEQUENCE</scope>
    <source>
        <strain evidence="16">P08H-3</strain>
    </source>
</reference>
<dbReference type="Pfam" id="PF22898">
    <property type="entry name" value="NOMO1-like_1st"/>
    <property type="match status" value="1"/>
</dbReference>
<dbReference type="Pfam" id="PF23141">
    <property type="entry name" value="Ig_NOMO"/>
    <property type="match status" value="1"/>
</dbReference>
<keyword evidence="6" id="KW-0472">Membrane</keyword>
<keyword evidence="2" id="KW-0812">Transmembrane</keyword>
<feature type="domain" description="NOMO seventh transthyretin-like" evidence="11">
    <location>
        <begin position="593"/>
        <end position="664"/>
    </location>
</feature>
<protein>
    <recommendedName>
        <fullName evidence="18">Nodal modulator 1</fullName>
    </recommendedName>
</protein>
<evidence type="ECO:0000256" key="7">
    <source>
        <dbReference type="SAM" id="MobiDB-lite"/>
    </source>
</evidence>
<feature type="domain" description="NOMO fifth transthyretin-like" evidence="14">
    <location>
        <begin position="408"/>
        <end position="499"/>
    </location>
</feature>
<feature type="domain" description="NOMO third transthyretin-like" evidence="13">
    <location>
        <begin position="205"/>
        <end position="311"/>
    </location>
</feature>
<feature type="domain" description="NOMO C-terminal transthyretin-like" evidence="12">
    <location>
        <begin position="1040"/>
        <end position="1133"/>
    </location>
</feature>
<keyword evidence="5" id="KW-1133">Transmembrane helix</keyword>
<dbReference type="EMBL" id="JAODUP010000005">
    <property type="protein sequence ID" value="KAK2169969.1"/>
    <property type="molecule type" value="Genomic_DNA"/>
</dbReference>
<dbReference type="InterPro" id="IPR056187">
    <property type="entry name" value="NOMO_8th"/>
</dbReference>
<dbReference type="Pfam" id="PF23660">
    <property type="entry name" value="NOMO_8th"/>
    <property type="match status" value="1"/>
</dbReference>
<dbReference type="InterPro" id="IPR056319">
    <property type="entry name" value="NOMO_7th"/>
</dbReference>
<feature type="domain" description="NOMO-like N-terminal beta-sandwich" evidence="8">
    <location>
        <begin position="39"/>
        <end position="108"/>
    </location>
</feature>
<dbReference type="InterPro" id="IPR056189">
    <property type="entry name" value="NOMO_3rd"/>
</dbReference>
<dbReference type="GO" id="GO:0030246">
    <property type="term" value="F:carbohydrate binding"/>
    <property type="evidence" value="ECO:0007669"/>
    <property type="project" value="InterPro"/>
</dbReference>
<name>A0AAD9KE00_9ANNE</name>
<dbReference type="InterPro" id="IPR056190">
    <property type="entry name" value="NOMO_5th"/>
</dbReference>
<feature type="region of interest" description="Disordered" evidence="7">
    <location>
        <begin position="694"/>
        <end position="729"/>
    </location>
</feature>
<evidence type="ECO:0000256" key="5">
    <source>
        <dbReference type="ARBA" id="ARBA00022989"/>
    </source>
</evidence>
<dbReference type="InterPro" id="IPR055075">
    <property type="entry name" value="NOMO-like_N"/>
</dbReference>
<keyword evidence="4" id="KW-0256">Endoplasmic reticulum</keyword>
<dbReference type="PANTHER" id="PTHR23303">
    <property type="entry name" value="CARBOXYPEPTIDASE REGULATORY REGION-CONTAINING"/>
    <property type="match status" value="1"/>
</dbReference>
<evidence type="ECO:0000259" key="10">
    <source>
        <dbReference type="Pfam" id="PF22904"/>
    </source>
</evidence>
<evidence type="ECO:0000313" key="17">
    <source>
        <dbReference type="Proteomes" id="UP001208570"/>
    </source>
</evidence>
<dbReference type="GO" id="GO:0005789">
    <property type="term" value="C:endoplasmic reticulum membrane"/>
    <property type="evidence" value="ECO:0007669"/>
    <property type="project" value="UniProtKB-SubCell"/>
</dbReference>
<dbReference type="InterPro" id="IPR013784">
    <property type="entry name" value="Carb-bd-like_fold"/>
</dbReference>
<evidence type="ECO:0000259" key="13">
    <source>
        <dbReference type="Pfam" id="PF23193"/>
    </source>
</evidence>
<dbReference type="InterPro" id="IPR056191">
    <property type="entry name" value="NOMO_12th"/>
</dbReference>
<dbReference type="Proteomes" id="UP001208570">
    <property type="component" value="Unassembled WGS sequence"/>
</dbReference>
<dbReference type="SUPFAM" id="SSF49452">
    <property type="entry name" value="Starch-binding domain-like"/>
    <property type="match status" value="2"/>
</dbReference>
<dbReference type="SUPFAM" id="SSF49478">
    <property type="entry name" value="Cna protein B-type domain"/>
    <property type="match status" value="1"/>
</dbReference>
<dbReference type="Pfam" id="PF23194">
    <property type="entry name" value="NOMO_5th"/>
    <property type="match status" value="1"/>
</dbReference>
<organism evidence="16 17">
    <name type="scientific">Paralvinella palmiformis</name>
    <dbReference type="NCBI Taxonomy" id="53620"/>
    <lineage>
        <taxon>Eukaryota</taxon>
        <taxon>Metazoa</taxon>
        <taxon>Spiralia</taxon>
        <taxon>Lophotrochozoa</taxon>
        <taxon>Annelida</taxon>
        <taxon>Polychaeta</taxon>
        <taxon>Sedentaria</taxon>
        <taxon>Canalipalpata</taxon>
        <taxon>Terebellida</taxon>
        <taxon>Terebelliformia</taxon>
        <taxon>Alvinellidae</taxon>
        <taxon>Paralvinella</taxon>
    </lineage>
</organism>
<gene>
    <name evidence="16" type="ORF">LSH36_5g04034</name>
</gene>
<comment type="caution">
    <text evidence="16">The sequence shown here is derived from an EMBL/GenBank/DDBJ whole genome shotgun (WGS) entry which is preliminary data.</text>
</comment>
<evidence type="ECO:0000259" key="11">
    <source>
        <dbReference type="Pfam" id="PF23141"/>
    </source>
</evidence>
<dbReference type="Gene3D" id="2.60.40.10">
    <property type="entry name" value="Immunoglobulins"/>
    <property type="match status" value="1"/>
</dbReference>
<dbReference type="Pfam" id="PF23193">
    <property type="entry name" value="NOMO_3rd"/>
    <property type="match status" value="1"/>
</dbReference>
<dbReference type="PANTHER" id="PTHR23303:SF14">
    <property type="entry name" value="BOS COMPLEX SUBUNIT NOMO1-RELATED"/>
    <property type="match status" value="1"/>
</dbReference>
<feature type="domain" description="NOMO eighth prealbumin-like" evidence="15">
    <location>
        <begin position="719"/>
        <end position="781"/>
    </location>
</feature>
<dbReference type="InterPro" id="IPR013783">
    <property type="entry name" value="Ig-like_fold"/>
</dbReference>
<evidence type="ECO:0008006" key="18">
    <source>
        <dbReference type="Google" id="ProtNLM"/>
    </source>
</evidence>
<comment type="subcellular location">
    <subcellularLocation>
        <location evidence="1">Endoplasmic reticulum membrane</location>
        <topology evidence="1">Single-pass type I membrane protein</topology>
    </subcellularLocation>
</comment>
<feature type="domain" description="NOMO second beta-sandwich" evidence="10">
    <location>
        <begin position="505"/>
        <end position="581"/>
    </location>
</feature>
<evidence type="ECO:0000313" key="16">
    <source>
        <dbReference type="EMBL" id="KAK2169969.1"/>
    </source>
</evidence>
<dbReference type="InterPro" id="IPR051417">
    <property type="entry name" value="SDr/BOS_complex"/>
</dbReference>
<evidence type="ECO:0000259" key="9">
    <source>
        <dbReference type="Pfam" id="PF22902"/>
    </source>
</evidence>
<dbReference type="InterPro" id="IPR055073">
    <property type="entry name" value="NOMO1-like_9th"/>
</dbReference>
<evidence type="ECO:0000256" key="6">
    <source>
        <dbReference type="ARBA" id="ARBA00023136"/>
    </source>
</evidence>
<evidence type="ECO:0000256" key="1">
    <source>
        <dbReference type="ARBA" id="ARBA00004115"/>
    </source>
</evidence>
<evidence type="ECO:0000259" key="12">
    <source>
        <dbReference type="Pfam" id="PF23192"/>
    </source>
</evidence>
<dbReference type="InterPro" id="IPR055074">
    <property type="entry name" value="NOMO1-3_2nd"/>
</dbReference>